<organism evidence="2 3">
    <name type="scientific">Kribbella orskensis</name>
    <dbReference type="NCBI Taxonomy" id="2512216"/>
    <lineage>
        <taxon>Bacteria</taxon>
        <taxon>Bacillati</taxon>
        <taxon>Actinomycetota</taxon>
        <taxon>Actinomycetes</taxon>
        <taxon>Propionibacteriales</taxon>
        <taxon>Kribbellaceae</taxon>
        <taxon>Kribbella</taxon>
    </lineage>
</organism>
<name>A0ABY2BFQ5_9ACTN</name>
<evidence type="ECO:0008006" key="4">
    <source>
        <dbReference type="Google" id="ProtNLM"/>
    </source>
</evidence>
<comment type="caution">
    <text evidence="2">The sequence shown here is derived from an EMBL/GenBank/DDBJ whole genome shotgun (WGS) entry which is preliminary data.</text>
</comment>
<sequence>MQRSRGRLTAAVLVAAAALGGCGPDRTSKSEGASSTTGAPGTVSPTGAVSAPSSSGTPRSPSAPGTPRPTSTAAEAGPEKGLGSALFGRSTTINNQWLPMRPGTQLIYEGQTIEDGEAIAHRVVFTVTDLTKVVGGVRNVVVWDRDYSAGQLEETELAFFAQADDGTVWHFGQYPEVYEEGKLVEAPAWIHGLQGAQAGITIKPNSQPGQPSYSQGWGPAVGWSDRARVYRTNQRTCVRAGCFTGVLVMDEFSADEPGAHQLKYYAPGVGPVRVGWAGNDPTRETLELVKVARCSPTEMAVVRENALKLERNALRMSKNVYALTTPIEKPR</sequence>
<feature type="region of interest" description="Disordered" evidence="1">
    <location>
        <begin position="17"/>
        <end position="86"/>
    </location>
</feature>
<protein>
    <recommendedName>
        <fullName evidence="4">Lipoprotein</fullName>
    </recommendedName>
</protein>
<gene>
    <name evidence="2" type="ORF">EV644_11184</name>
</gene>
<dbReference type="Proteomes" id="UP000295818">
    <property type="component" value="Unassembled WGS sequence"/>
</dbReference>
<proteinExistence type="predicted"/>
<feature type="compositionally biased region" description="Polar residues" evidence="1">
    <location>
        <begin position="30"/>
        <end position="60"/>
    </location>
</feature>
<evidence type="ECO:0000313" key="3">
    <source>
        <dbReference type="Proteomes" id="UP000295818"/>
    </source>
</evidence>
<keyword evidence="3" id="KW-1185">Reference proteome</keyword>
<reference evidence="2 3" key="1">
    <citation type="journal article" date="2015" name="Stand. Genomic Sci.">
        <title>Genomic Encyclopedia of Bacterial and Archaeal Type Strains, Phase III: the genomes of soil and plant-associated and newly described type strains.</title>
        <authorList>
            <person name="Whitman W.B."/>
            <person name="Woyke T."/>
            <person name="Klenk H.P."/>
            <person name="Zhou Y."/>
            <person name="Lilburn T.G."/>
            <person name="Beck B.J."/>
            <person name="De Vos P."/>
            <person name="Vandamme P."/>
            <person name="Eisen J.A."/>
            <person name="Garrity G."/>
            <person name="Hugenholtz P."/>
            <person name="Kyrpides N.C."/>
        </authorList>
    </citation>
    <scope>NUCLEOTIDE SEQUENCE [LARGE SCALE GENOMIC DNA]</scope>
    <source>
        <strain evidence="2 3">VKM Ac-2538</strain>
    </source>
</reference>
<dbReference type="PROSITE" id="PS51257">
    <property type="entry name" value="PROKAR_LIPOPROTEIN"/>
    <property type="match status" value="1"/>
</dbReference>
<accession>A0ABY2BFQ5</accession>
<evidence type="ECO:0000256" key="1">
    <source>
        <dbReference type="SAM" id="MobiDB-lite"/>
    </source>
</evidence>
<dbReference type="EMBL" id="SLWM01000011">
    <property type="protein sequence ID" value="TCO18846.1"/>
    <property type="molecule type" value="Genomic_DNA"/>
</dbReference>
<evidence type="ECO:0000313" key="2">
    <source>
        <dbReference type="EMBL" id="TCO18846.1"/>
    </source>
</evidence>